<dbReference type="AlphaFoldDB" id="A0A7E6EH04"/>
<dbReference type="InterPro" id="IPR006201">
    <property type="entry name" value="Neur_channel"/>
</dbReference>
<reference evidence="9" key="1">
    <citation type="submission" date="2025-08" db="UniProtKB">
        <authorList>
            <consortium name="RefSeq"/>
        </authorList>
    </citation>
    <scope>IDENTIFICATION</scope>
</reference>
<evidence type="ECO:0000313" key="8">
    <source>
        <dbReference type="Proteomes" id="UP000515154"/>
    </source>
</evidence>
<dbReference type="GO" id="GO:0005230">
    <property type="term" value="F:extracellular ligand-gated monoatomic ion channel activity"/>
    <property type="evidence" value="ECO:0007669"/>
    <property type="project" value="InterPro"/>
</dbReference>
<keyword evidence="3 5" id="KW-1133">Transmembrane helix</keyword>
<evidence type="ECO:0000256" key="2">
    <source>
        <dbReference type="ARBA" id="ARBA00022692"/>
    </source>
</evidence>
<dbReference type="Pfam" id="PF02932">
    <property type="entry name" value="Neur_chan_memb"/>
    <property type="match status" value="1"/>
</dbReference>
<comment type="subcellular location">
    <subcellularLocation>
        <location evidence="1">Membrane</location>
        <topology evidence="1">Multi-pass membrane protein</topology>
    </subcellularLocation>
</comment>
<dbReference type="Gene3D" id="2.70.170.10">
    <property type="entry name" value="Neurotransmitter-gated ion-channel ligand-binding domain"/>
    <property type="match status" value="1"/>
</dbReference>
<evidence type="ECO:0000259" key="7">
    <source>
        <dbReference type="Pfam" id="PF02932"/>
    </source>
</evidence>
<dbReference type="Gene3D" id="1.20.58.390">
    <property type="entry name" value="Neurotransmitter-gated ion-channel transmembrane domain"/>
    <property type="match status" value="1"/>
</dbReference>
<dbReference type="InterPro" id="IPR006202">
    <property type="entry name" value="Neur_chan_lig-bd"/>
</dbReference>
<evidence type="ECO:0000256" key="1">
    <source>
        <dbReference type="ARBA" id="ARBA00004141"/>
    </source>
</evidence>
<dbReference type="GO" id="GO:0016020">
    <property type="term" value="C:membrane"/>
    <property type="evidence" value="ECO:0007669"/>
    <property type="project" value="UniProtKB-SubCell"/>
</dbReference>
<feature type="domain" description="Neurotransmitter-gated ion-channel transmembrane" evidence="7">
    <location>
        <begin position="89"/>
        <end position="118"/>
    </location>
</feature>
<dbReference type="InterPro" id="IPR036719">
    <property type="entry name" value="Neuro-gated_channel_TM_sf"/>
</dbReference>
<keyword evidence="4 5" id="KW-0472">Membrane</keyword>
<organism evidence="8 9">
    <name type="scientific">Octopus sinensis</name>
    <name type="common">East Asian common octopus</name>
    <dbReference type="NCBI Taxonomy" id="2607531"/>
    <lineage>
        <taxon>Eukaryota</taxon>
        <taxon>Metazoa</taxon>
        <taxon>Spiralia</taxon>
        <taxon>Lophotrochozoa</taxon>
        <taxon>Mollusca</taxon>
        <taxon>Cephalopoda</taxon>
        <taxon>Coleoidea</taxon>
        <taxon>Octopodiformes</taxon>
        <taxon>Octopoda</taxon>
        <taxon>Incirrata</taxon>
        <taxon>Octopodidae</taxon>
        <taxon>Octopus</taxon>
    </lineage>
</organism>
<dbReference type="InterPro" id="IPR006029">
    <property type="entry name" value="Neurotrans-gated_channel_TM"/>
</dbReference>
<dbReference type="PANTHER" id="PTHR18945">
    <property type="entry name" value="NEUROTRANSMITTER GATED ION CHANNEL"/>
    <property type="match status" value="1"/>
</dbReference>
<dbReference type="Proteomes" id="UP000515154">
    <property type="component" value="Unplaced"/>
</dbReference>
<keyword evidence="8" id="KW-1185">Reference proteome</keyword>
<feature type="domain" description="Neurotransmitter-gated ion-channel ligand-binding" evidence="6">
    <location>
        <begin position="1"/>
        <end position="82"/>
    </location>
</feature>
<dbReference type="InterPro" id="IPR038050">
    <property type="entry name" value="Neuro_actylchol_rec"/>
</dbReference>
<evidence type="ECO:0000313" key="9">
    <source>
        <dbReference type="RefSeq" id="XP_036354539.1"/>
    </source>
</evidence>
<name>A0A7E6EH04_9MOLL</name>
<evidence type="ECO:0000259" key="6">
    <source>
        <dbReference type="Pfam" id="PF02931"/>
    </source>
</evidence>
<dbReference type="Pfam" id="PF02931">
    <property type="entry name" value="Neur_chan_LBD"/>
    <property type="match status" value="1"/>
</dbReference>
<protein>
    <submittedName>
        <fullName evidence="9">Gamma-aminobutyric acid receptor alpha-like</fullName>
    </submittedName>
</protein>
<feature type="transmembrane region" description="Helical" evidence="5">
    <location>
        <begin position="84"/>
        <end position="106"/>
    </location>
</feature>
<evidence type="ECO:0000256" key="3">
    <source>
        <dbReference type="ARBA" id="ARBA00022989"/>
    </source>
</evidence>
<dbReference type="InterPro" id="IPR036734">
    <property type="entry name" value="Neur_chan_lig-bd_sf"/>
</dbReference>
<accession>A0A7E6EH04</accession>
<evidence type="ECO:0000256" key="5">
    <source>
        <dbReference type="SAM" id="Phobius"/>
    </source>
</evidence>
<dbReference type="SUPFAM" id="SSF63712">
    <property type="entry name" value="Nicotinic receptor ligand binding domain-like"/>
    <property type="match status" value="1"/>
</dbReference>
<evidence type="ECO:0000256" key="4">
    <source>
        <dbReference type="ARBA" id="ARBA00023136"/>
    </source>
</evidence>
<keyword evidence="2 5" id="KW-0812">Transmembrane</keyword>
<dbReference type="GO" id="GO:0004888">
    <property type="term" value="F:transmembrane signaling receptor activity"/>
    <property type="evidence" value="ECO:0007669"/>
    <property type="project" value="InterPro"/>
</dbReference>
<proteinExistence type="predicted"/>
<gene>
    <name evidence="9" type="primary">LOC118761005</name>
</gene>
<dbReference type="SUPFAM" id="SSF90112">
    <property type="entry name" value="Neurotransmitter-gated ion-channel transmembrane pore"/>
    <property type="match status" value="1"/>
</dbReference>
<dbReference type="KEGG" id="osn:118761005"/>
<sequence>MQLQKFPMDMQQCPLHLISFGYTENEVLYKWRFGAERAVDVNAGMTLSQFDLTDMPAWNGTTVFREALHSMLSVNFHLKRHMGFFLLQVYVPCTLLVVVSWVSFWIHREATSDRIALGKCQPATPISTPYNH</sequence>
<dbReference type="RefSeq" id="XP_036354539.1">
    <property type="nucleotide sequence ID" value="XM_036498646.1"/>
</dbReference>